<evidence type="ECO:0000313" key="2">
    <source>
        <dbReference type="Proteomes" id="UP000224460"/>
    </source>
</evidence>
<sequence length="63" mass="7350">MKKKLLLPLIIVQAIMMYDMAYERGIITVGGEWFIVPLYIVVVYGLIPSIKQLFEEVYKDEAR</sequence>
<name>A0AC61DG02_9FIRM</name>
<proteinExistence type="predicted"/>
<accession>A0AC61DG02</accession>
<organism evidence="1 2">
    <name type="scientific">Sporanaerobium hydrogeniformans</name>
    <dbReference type="NCBI Taxonomy" id="3072179"/>
    <lineage>
        <taxon>Bacteria</taxon>
        <taxon>Bacillati</taxon>
        <taxon>Bacillota</taxon>
        <taxon>Clostridia</taxon>
        <taxon>Lachnospirales</taxon>
        <taxon>Lachnospiraceae</taxon>
        <taxon>Sporanaerobium</taxon>
    </lineage>
</organism>
<dbReference type="Proteomes" id="UP000224460">
    <property type="component" value="Unassembled WGS sequence"/>
</dbReference>
<evidence type="ECO:0000313" key="1">
    <source>
        <dbReference type="EMBL" id="PHV72154.1"/>
    </source>
</evidence>
<gene>
    <name evidence="1" type="ORF">CS063_01375</name>
</gene>
<keyword evidence="2" id="KW-1185">Reference proteome</keyword>
<protein>
    <submittedName>
        <fullName evidence="1">Uncharacterized protein</fullName>
    </submittedName>
</protein>
<comment type="caution">
    <text evidence="1">The sequence shown here is derived from an EMBL/GenBank/DDBJ whole genome shotgun (WGS) entry which is preliminary data.</text>
</comment>
<reference evidence="1" key="1">
    <citation type="submission" date="2017-10" db="EMBL/GenBank/DDBJ databases">
        <title>Genome sequence of cellulolytic Lachnospiraceae bacterium XHS1971 isolated from hotspring sediment.</title>
        <authorList>
            <person name="Vasudevan G."/>
            <person name="Joshi A.J."/>
            <person name="Hivarkar S."/>
            <person name="Lanjekar V.B."/>
            <person name="Dhakephalkar P.K."/>
            <person name="Dagar S."/>
        </authorList>
    </citation>
    <scope>NUCLEOTIDE SEQUENCE</scope>
    <source>
        <strain evidence="1">XHS1971</strain>
    </source>
</reference>
<dbReference type="EMBL" id="PEDL01000001">
    <property type="protein sequence ID" value="PHV72154.1"/>
    <property type="molecule type" value="Genomic_DNA"/>
</dbReference>